<protein>
    <recommendedName>
        <fullName evidence="4">Cytochrome c oxidase subunit 7C, mitochondrial</fullName>
    </recommendedName>
    <alternativeName>
        <fullName evidence="11">Cytochrome c oxidase polypeptide VIIc</fullName>
    </alternativeName>
</protein>
<evidence type="ECO:0000256" key="3">
    <source>
        <dbReference type="ARBA" id="ARBA00010514"/>
    </source>
</evidence>
<comment type="pathway">
    <text evidence="2">Energy metabolism; oxidative phosphorylation.</text>
</comment>
<dbReference type="PANTHER" id="PTHR13313">
    <property type="entry name" value="CYTOCHROME C OXIDASE SUBUNIT VIIC"/>
    <property type="match status" value="1"/>
</dbReference>
<evidence type="ECO:0000256" key="7">
    <source>
        <dbReference type="ARBA" id="ARBA00022946"/>
    </source>
</evidence>
<keyword evidence="5 12" id="KW-0812">Transmembrane</keyword>
<dbReference type="GO" id="GO:0005743">
    <property type="term" value="C:mitochondrial inner membrane"/>
    <property type="evidence" value="ECO:0007669"/>
    <property type="project" value="UniProtKB-SubCell"/>
</dbReference>
<dbReference type="InterPro" id="IPR004202">
    <property type="entry name" value="COX7C/Cox8"/>
</dbReference>
<keyword evidence="8 12" id="KW-1133">Transmembrane helix</keyword>
<proteinExistence type="inferred from homology"/>
<sequence>MAALRLAVVCGLWGGAVMLVQAQQRRSCGGRTPAPFPAVVQMMSIAILTTSKCVRKELMLGLQRLKLSFFPLQNLPFSVDNKWRLLAMMCVFLGSGFGAPFFIVRHQLLKK</sequence>
<feature type="chain" id="PRO_5035422010" description="Cytochrome c oxidase subunit 7C, mitochondrial" evidence="13">
    <location>
        <begin position="23"/>
        <end position="111"/>
    </location>
</feature>
<evidence type="ECO:0000313" key="14">
    <source>
        <dbReference type="Proteomes" id="UP000504602"/>
    </source>
</evidence>
<dbReference type="PANTHER" id="PTHR13313:SF0">
    <property type="entry name" value="CYTOCHROME C OXIDASE SUBUNIT 7C, MITOCHONDRIAL"/>
    <property type="match status" value="1"/>
</dbReference>
<evidence type="ECO:0000256" key="9">
    <source>
        <dbReference type="ARBA" id="ARBA00023128"/>
    </source>
</evidence>
<feature type="signal peptide" evidence="13">
    <location>
        <begin position="1"/>
        <end position="22"/>
    </location>
</feature>
<comment type="similarity">
    <text evidence="3">Belongs to the cytochrome c oxidase VIIc family.</text>
</comment>
<feature type="transmembrane region" description="Helical" evidence="12">
    <location>
        <begin position="85"/>
        <end position="104"/>
    </location>
</feature>
<evidence type="ECO:0000256" key="8">
    <source>
        <dbReference type="ARBA" id="ARBA00022989"/>
    </source>
</evidence>
<gene>
    <name evidence="15" type="primary">LOC106632029</name>
</gene>
<evidence type="ECO:0000256" key="13">
    <source>
        <dbReference type="SAM" id="SignalP"/>
    </source>
</evidence>
<keyword evidence="6" id="KW-0999">Mitochondrion inner membrane</keyword>
<keyword evidence="14" id="KW-1185">Reference proteome</keyword>
<dbReference type="Proteomes" id="UP000504602">
    <property type="component" value="Unplaced"/>
</dbReference>
<accession>A0A8N5I3Z8</accession>
<dbReference type="InterPro" id="IPR036636">
    <property type="entry name" value="COX7C/Cox8_sf"/>
</dbReference>
<dbReference type="CDD" id="cd00929">
    <property type="entry name" value="Cyt_c_Oxidase_VIIc"/>
    <property type="match status" value="1"/>
</dbReference>
<evidence type="ECO:0000256" key="11">
    <source>
        <dbReference type="ARBA" id="ARBA00031140"/>
    </source>
</evidence>
<organism evidence="14 15">
    <name type="scientific">Geospiza fortis</name>
    <name type="common">Medium ground-finch</name>
    <dbReference type="NCBI Taxonomy" id="48883"/>
    <lineage>
        <taxon>Eukaryota</taxon>
        <taxon>Metazoa</taxon>
        <taxon>Chordata</taxon>
        <taxon>Craniata</taxon>
        <taxon>Vertebrata</taxon>
        <taxon>Euteleostomi</taxon>
        <taxon>Archelosauria</taxon>
        <taxon>Archosauria</taxon>
        <taxon>Dinosauria</taxon>
        <taxon>Saurischia</taxon>
        <taxon>Theropoda</taxon>
        <taxon>Coelurosauria</taxon>
        <taxon>Aves</taxon>
        <taxon>Neognathae</taxon>
        <taxon>Neoaves</taxon>
        <taxon>Telluraves</taxon>
        <taxon>Australaves</taxon>
        <taxon>Passeriformes</taxon>
        <taxon>Thraupidae</taxon>
        <taxon>Geospiza</taxon>
    </lineage>
</organism>
<dbReference type="SUPFAM" id="SSF81427">
    <property type="entry name" value="Mitochondrial cytochrome c oxidase subunit VIIc (aka VIIIa)"/>
    <property type="match status" value="1"/>
</dbReference>
<dbReference type="Pfam" id="PF02935">
    <property type="entry name" value="COX7C"/>
    <property type="match status" value="1"/>
</dbReference>
<evidence type="ECO:0000256" key="6">
    <source>
        <dbReference type="ARBA" id="ARBA00022792"/>
    </source>
</evidence>
<dbReference type="OrthoDB" id="9974841at2759"/>
<dbReference type="AlphaFoldDB" id="A0A8N5I3Z8"/>
<keyword evidence="13" id="KW-0732">Signal</keyword>
<evidence type="ECO:0000256" key="5">
    <source>
        <dbReference type="ARBA" id="ARBA00022692"/>
    </source>
</evidence>
<reference evidence="15" key="1">
    <citation type="submission" date="2025-08" db="UniProtKB">
        <authorList>
            <consortium name="RefSeq"/>
        </authorList>
    </citation>
    <scope>IDENTIFICATION</scope>
</reference>
<evidence type="ECO:0000256" key="4">
    <source>
        <dbReference type="ARBA" id="ARBA00017004"/>
    </source>
</evidence>
<dbReference type="RefSeq" id="XP_030919914.1">
    <property type="nucleotide sequence ID" value="XM_031064054.1"/>
</dbReference>
<dbReference type="Gene3D" id="4.10.49.10">
    <property type="entry name" value="Cytochrome c oxidase subunit VIIc"/>
    <property type="match status" value="1"/>
</dbReference>
<evidence type="ECO:0000256" key="12">
    <source>
        <dbReference type="SAM" id="Phobius"/>
    </source>
</evidence>
<dbReference type="GO" id="GO:0006123">
    <property type="term" value="P:mitochondrial electron transport, cytochrome c to oxygen"/>
    <property type="evidence" value="ECO:0007669"/>
    <property type="project" value="InterPro"/>
</dbReference>
<comment type="subcellular location">
    <subcellularLocation>
        <location evidence="1">Mitochondrion inner membrane</location>
        <topology evidence="1">Single-pass membrane protein</topology>
    </subcellularLocation>
</comment>
<evidence type="ECO:0000256" key="10">
    <source>
        <dbReference type="ARBA" id="ARBA00023136"/>
    </source>
</evidence>
<dbReference type="GeneID" id="106632029"/>
<dbReference type="UniPathway" id="UPA00705"/>
<keyword evidence="10 12" id="KW-0472">Membrane</keyword>
<keyword evidence="9" id="KW-0496">Mitochondrion</keyword>
<dbReference type="FunFam" id="4.10.49.10:FF:000001">
    <property type="entry name" value="Cytochrome c oxidase subunit 7C"/>
    <property type="match status" value="1"/>
</dbReference>
<evidence type="ECO:0000313" key="15">
    <source>
        <dbReference type="RefSeq" id="XP_030919914.1"/>
    </source>
</evidence>
<name>A0A8N5I3Z8_GEOFO</name>
<keyword evidence="7" id="KW-0809">Transit peptide</keyword>
<dbReference type="GO" id="GO:0045277">
    <property type="term" value="C:respiratory chain complex IV"/>
    <property type="evidence" value="ECO:0007669"/>
    <property type="project" value="InterPro"/>
</dbReference>
<evidence type="ECO:0000256" key="2">
    <source>
        <dbReference type="ARBA" id="ARBA00004673"/>
    </source>
</evidence>
<evidence type="ECO:0000256" key="1">
    <source>
        <dbReference type="ARBA" id="ARBA00004434"/>
    </source>
</evidence>